<protein>
    <submittedName>
        <fullName evidence="1">Uncharacterized protein</fullName>
    </submittedName>
</protein>
<organism evidence="1">
    <name type="scientific">Anguilla anguilla</name>
    <name type="common">European freshwater eel</name>
    <name type="synonym">Muraena anguilla</name>
    <dbReference type="NCBI Taxonomy" id="7936"/>
    <lineage>
        <taxon>Eukaryota</taxon>
        <taxon>Metazoa</taxon>
        <taxon>Chordata</taxon>
        <taxon>Craniata</taxon>
        <taxon>Vertebrata</taxon>
        <taxon>Euteleostomi</taxon>
        <taxon>Actinopterygii</taxon>
        <taxon>Neopterygii</taxon>
        <taxon>Teleostei</taxon>
        <taxon>Anguilliformes</taxon>
        <taxon>Anguillidae</taxon>
        <taxon>Anguilla</taxon>
    </lineage>
</organism>
<accession>A0A0E9UAG8</accession>
<dbReference type="AlphaFoldDB" id="A0A0E9UAG8"/>
<proteinExistence type="predicted"/>
<sequence length="39" mass="4745">MQYWRGLLKGCVYPDRKLRYISTCPEYYISITDGLIEIW</sequence>
<evidence type="ECO:0000313" key="1">
    <source>
        <dbReference type="EMBL" id="JAH62185.1"/>
    </source>
</evidence>
<reference evidence="1" key="2">
    <citation type="journal article" date="2015" name="Fish Shellfish Immunol.">
        <title>Early steps in the European eel (Anguilla anguilla)-Vibrio vulnificus interaction in the gills: Role of the RtxA13 toxin.</title>
        <authorList>
            <person name="Callol A."/>
            <person name="Pajuelo D."/>
            <person name="Ebbesson L."/>
            <person name="Teles M."/>
            <person name="MacKenzie S."/>
            <person name="Amaro C."/>
        </authorList>
    </citation>
    <scope>NUCLEOTIDE SEQUENCE</scope>
</reference>
<dbReference type="EMBL" id="GBXM01046392">
    <property type="protein sequence ID" value="JAH62185.1"/>
    <property type="molecule type" value="Transcribed_RNA"/>
</dbReference>
<name>A0A0E9UAG8_ANGAN</name>
<reference evidence="1" key="1">
    <citation type="submission" date="2014-11" db="EMBL/GenBank/DDBJ databases">
        <authorList>
            <person name="Amaro Gonzalez C."/>
        </authorList>
    </citation>
    <scope>NUCLEOTIDE SEQUENCE</scope>
</reference>